<evidence type="ECO:0000313" key="2">
    <source>
        <dbReference type="EMBL" id="RKF53389.1"/>
    </source>
</evidence>
<organism evidence="2 3">
    <name type="scientific">Golovinomyces cichoracearum</name>
    <dbReference type="NCBI Taxonomy" id="62708"/>
    <lineage>
        <taxon>Eukaryota</taxon>
        <taxon>Fungi</taxon>
        <taxon>Dikarya</taxon>
        <taxon>Ascomycota</taxon>
        <taxon>Pezizomycotina</taxon>
        <taxon>Leotiomycetes</taxon>
        <taxon>Erysiphales</taxon>
        <taxon>Erysiphaceae</taxon>
        <taxon>Golovinomyces</taxon>
    </lineage>
</organism>
<dbReference type="STRING" id="62708.A0A420H7I0"/>
<dbReference type="EMBL" id="MCBQ01021916">
    <property type="protein sequence ID" value="RKF53389.1"/>
    <property type="molecule type" value="Genomic_DNA"/>
</dbReference>
<protein>
    <submittedName>
        <fullName evidence="2">Uncharacterized protein</fullName>
    </submittedName>
</protein>
<name>A0A420H7I0_9PEZI</name>
<feature type="non-terminal residue" evidence="2">
    <location>
        <position position="1"/>
    </location>
</feature>
<dbReference type="AlphaFoldDB" id="A0A420H7I0"/>
<evidence type="ECO:0000313" key="3">
    <source>
        <dbReference type="Proteomes" id="UP000283383"/>
    </source>
</evidence>
<gene>
    <name evidence="2" type="ORF">GcM3_219047</name>
</gene>
<proteinExistence type="predicted"/>
<feature type="compositionally biased region" description="Polar residues" evidence="1">
    <location>
        <begin position="9"/>
        <end position="21"/>
    </location>
</feature>
<reference evidence="2 3" key="1">
    <citation type="journal article" date="2018" name="BMC Genomics">
        <title>Comparative genome analyses reveal sequence features reflecting distinct modes of host-adaptation between dicot and monocot powdery mildew.</title>
        <authorList>
            <person name="Wu Y."/>
            <person name="Ma X."/>
            <person name="Pan Z."/>
            <person name="Kale S.D."/>
            <person name="Song Y."/>
            <person name="King H."/>
            <person name="Zhang Q."/>
            <person name="Presley C."/>
            <person name="Deng X."/>
            <person name="Wei C.I."/>
            <person name="Xiao S."/>
        </authorList>
    </citation>
    <scope>NUCLEOTIDE SEQUENCE [LARGE SCALE GENOMIC DNA]</scope>
    <source>
        <strain evidence="2">UMSG3</strain>
    </source>
</reference>
<keyword evidence="3" id="KW-1185">Reference proteome</keyword>
<accession>A0A420H7I0</accession>
<sequence>AFYRLVPDSANNTGHSPSQIRQPRKRQRVDSNVQKSLKLLLIFFRTIAERVRIECRQWLTKEHRQINPNSRYTYKLDFVHGTVDPIAFRCQKTLSKRYFQLKSHHAITAEYLHCIHKWDNNWCNWCNQRKRQTVSVDSYVLLWAVPGYGAGPMDHPSKSDRPIWP</sequence>
<feature type="region of interest" description="Disordered" evidence="1">
    <location>
        <begin position="6"/>
        <end position="27"/>
    </location>
</feature>
<evidence type="ECO:0000256" key="1">
    <source>
        <dbReference type="SAM" id="MobiDB-lite"/>
    </source>
</evidence>
<comment type="caution">
    <text evidence="2">The sequence shown here is derived from an EMBL/GenBank/DDBJ whole genome shotgun (WGS) entry which is preliminary data.</text>
</comment>
<dbReference type="Proteomes" id="UP000283383">
    <property type="component" value="Unassembled WGS sequence"/>
</dbReference>